<name>A0A8T4L2P9_9ARCH</name>
<proteinExistence type="predicted"/>
<evidence type="ECO:0000313" key="3">
    <source>
        <dbReference type="Proteomes" id="UP000675968"/>
    </source>
</evidence>
<reference evidence="2" key="2">
    <citation type="submission" date="2021-05" db="EMBL/GenBank/DDBJ databases">
        <title>Protein family content uncovers lineage relationships and bacterial pathway maintenance mechanisms in DPANN archaea.</title>
        <authorList>
            <person name="Castelle C.J."/>
            <person name="Meheust R."/>
            <person name="Jaffe A.L."/>
            <person name="Seitz K."/>
            <person name="Gong X."/>
            <person name="Baker B.J."/>
            <person name="Banfield J.F."/>
        </authorList>
    </citation>
    <scope>NUCLEOTIDE SEQUENCE</scope>
    <source>
        <strain evidence="2">RIFCSPLOWO2_01_FULL_AR10_48_17</strain>
    </source>
</reference>
<organism evidence="2 3">
    <name type="scientific">Candidatus Iainarchaeum sp</name>
    <dbReference type="NCBI Taxonomy" id="3101447"/>
    <lineage>
        <taxon>Archaea</taxon>
        <taxon>Candidatus Iainarchaeota</taxon>
        <taxon>Candidatus Iainarchaeia</taxon>
        <taxon>Candidatus Iainarchaeales</taxon>
        <taxon>Candidatus Iainarchaeaceae</taxon>
        <taxon>Candidatus Iainarchaeum</taxon>
    </lineage>
</organism>
<gene>
    <name evidence="2" type="ORF">J4215_03100</name>
</gene>
<reference evidence="2" key="1">
    <citation type="submission" date="2021-03" db="EMBL/GenBank/DDBJ databases">
        <authorList>
            <person name="Jaffe A."/>
        </authorList>
    </citation>
    <scope>NUCLEOTIDE SEQUENCE</scope>
    <source>
        <strain evidence="2">RIFCSPLOWO2_01_FULL_AR10_48_17</strain>
    </source>
</reference>
<comment type="caution">
    <text evidence="2">The sequence shown here is derived from an EMBL/GenBank/DDBJ whole genome shotgun (WGS) entry which is preliminary data.</text>
</comment>
<dbReference type="EMBL" id="JAGVWC010000010">
    <property type="protein sequence ID" value="MBS3061543.1"/>
    <property type="molecule type" value="Genomic_DNA"/>
</dbReference>
<evidence type="ECO:0000256" key="1">
    <source>
        <dbReference type="SAM" id="Coils"/>
    </source>
</evidence>
<accession>A0A8T4L2P9</accession>
<feature type="coiled-coil region" evidence="1">
    <location>
        <begin position="12"/>
        <end position="49"/>
    </location>
</feature>
<sequence>MAEHDLLLIRKIENLQRELINTKQKLGEVEQLKKQFSLLQNAFKEIQEMAGHNPELGPVIQRHLQDKQIYTWFYHLKTTAHQTNNLLNDFNQDMVEATAFLETQRTWRNYSFPSHIDLITFLEETGFVFDIKTFKFRPNYMGVIDFSPLEKEEIILKATNDSWTIEPSNIKYVISYLMDKRAPVSFKLENEFMRLLVKNSQTVKIEGQNLMIRRLDLIVKTKNGTVQND</sequence>
<evidence type="ECO:0000313" key="2">
    <source>
        <dbReference type="EMBL" id="MBS3061543.1"/>
    </source>
</evidence>
<dbReference type="AlphaFoldDB" id="A0A8T4L2P9"/>
<protein>
    <submittedName>
        <fullName evidence="2">Uncharacterized protein</fullName>
    </submittedName>
</protein>
<dbReference type="Proteomes" id="UP000675968">
    <property type="component" value="Unassembled WGS sequence"/>
</dbReference>
<keyword evidence="1" id="KW-0175">Coiled coil</keyword>